<dbReference type="EMBL" id="JAULSU010000001">
    <property type="protein sequence ID" value="KAK0631675.1"/>
    <property type="molecule type" value="Genomic_DNA"/>
</dbReference>
<organism evidence="2 3">
    <name type="scientific">Immersiella caudata</name>
    <dbReference type="NCBI Taxonomy" id="314043"/>
    <lineage>
        <taxon>Eukaryota</taxon>
        <taxon>Fungi</taxon>
        <taxon>Dikarya</taxon>
        <taxon>Ascomycota</taxon>
        <taxon>Pezizomycotina</taxon>
        <taxon>Sordariomycetes</taxon>
        <taxon>Sordariomycetidae</taxon>
        <taxon>Sordariales</taxon>
        <taxon>Lasiosphaeriaceae</taxon>
        <taxon>Immersiella</taxon>
    </lineage>
</organism>
<comment type="caution">
    <text evidence="2">The sequence shown here is derived from an EMBL/GenBank/DDBJ whole genome shotgun (WGS) entry which is preliminary data.</text>
</comment>
<dbReference type="Proteomes" id="UP001175000">
    <property type="component" value="Unassembled WGS sequence"/>
</dbReference>
<evidence type="ECO:0000313" key="3">
    <source>
        <dbReference type="Proteomes" id="UP001175000"/>
    </source>
</evidence>
<accession>A0AA39XDG4</accession>
<sequence length="130" mass="14836">MRLAHRPVLVTMPVSFLVTYRVESERRVCATSWMDLGDGSVDAGSRDKKQGQCNQDRVNNAHGAKWKRRRTKMLCEQEAANALIANPLHWDTAREQSSSTGQEECIHRFRRLSNSRWWLSGAPEITHMAG</sequence>
<protein>
    <submittedName>
        <fullName evidence="2">Uncharacterized protein</fullName>
    </submittedName>
</protein>
<gene>
    <name evidence="2" type="ORF">B0T14DRAFT_7331</name>
</gene>
<evidence type="ECO:0000313" key="2">
    <source>
        <dbReference type="EMBL" id="KAK0631675.1"/>
    </source>
</evidence>
<proteinExistence type="predicted"/>
<reference evidence="2" key="1">
    <citation type="submission" date="2023-06" db="EMBL/GenBank/DDBJ databases">
        <title>Genome-scale phylogeny and comparative genomics of the fungal order Sordariales.</title>
        <authorList>
            <consortium name="Lawrence Berkeley National Laboratory"/>
            <person name="Hensen N."/>
            <person name="Bonometti L."/>
            <person name="Westerberg I."/>
            <person name="Brannstrom I.O."/>
            <person name="Guillou S."/>
            <person name="Cros-Aarteil S."/>
            <person name="Calhoun S."/>
            <person name="Haridas S."/>
            <person name="Kuo A."/>
            <person name="Mondo S."/>
            <person name="Pangilinan J."/>
            <person name="Riley R."/>
            <person name="Labutti K."/>
            <person name="Andreopoulos B."/>
            <person name="Lipzen A."/>
            <person name="Chen C."/>
            <person name="Yanf M."/>
            <person name="Daum C."/>
            <person name="Ng V."/>
            <person name="Clum A."/>
            <person name="Steindorff A."/>
            <person name="Ohm R."/>
            <person name="Martin F."/>
            <person name="Silar P."/>
            <person name="Natvig D."/>
            <person name="Lalanne C."/>
            <person name="Gautier V."/>
            <person name="Ament-Velasquez S.L."/>
            <person name="Kruys A."/>
            <person name="Hutchinson M.I."/>
            <person name="Powell A.J."/>
            <person name="Barry K."/>
            <person name="Miller A.N."/>
            <person name="Grigoriev I.V."/>
            <person name="Debuchy R."/>
            <person name="Gladieux P."/>
            <person name="Thoren M.H."/>
            <person name="Johannesson H."/>
        </authorList>
    </citation>
    <scope>NUCLEOTIDE SEQUENCE</scope>
    <source>
        <strain evidence="2">CBS 606.72</strain>
    </source>
</reference>
<evidence type="ECO:0000256" key="1">
    <source>
        <dbReference type="SAM" id="MobiDB-lite"/>
    </source>
</evidence>
<keyword evidence="3" id="KW-1185">Reference proteome</keyword>
<feature type="region of interest" description="Disordered" evidence="1">
    <location>
        <begin position="40"/>
        <end position="65"/>
    </location>
</feature>
<dbReference type="AlphaFoldDB" id="A0AA39XDG4"/>
<name>A0AA39XDG4_9PEZI</name>